<dbReference type="PRINTS" id="PR00344">
    <property type="entry name" value="BCTRLSENSOR"/>
</dbReference>
<dbReference type="FunFam" id="1.10.287.130:FF:000001">
    <property type="entry name" value="Two-component sensor histidine kinase"/>
    <property type="match status" value="1"/>
</dbReference>
<organism evidence="15 16">
    <name type="scientific">Reticulibacter mediterranei</name>
    <dbReference type="NCBI Taxonomy" id="2778369"/>
    <lineage>
        <taxon>Bacteria</taxon>
        <taxon>Bacillati</taxon>
        <taxon>Chloroflexota</taxon>
        <taxon>Ktedonobacteria</taxon>
        <taxon>Ktedonobacterales</taxon>
        <taxon>Reticulibacteraceae</taxon>
        <taxon>Reticulibacter</taxon>
    </lineage>
</organism>
<keyword evidence="7 15" id="KW-0418">Kinase</keyword>
<protein>
    <recommendedName>
        <fullName evidence="3">histidine kinase</fullName>
        <ecNumber evidence="3">2.7.13.3</ecNumber>
    </recommendedName>
</protein>
<dbReference type="InterPro" id="IPR036890">
    <property type="entry name" value="HATPase_C_sf"/>
</dbReference>
<evidence type="ECO:0000256" key="7">
    <source>
        <dbReference type="ARBA" id="ARBA00022777"/>
    </source>
</evidence>
<dbReference type="SMART" id="SM00387">
    <property type="entry name" value="HATPase_c"/>
    <property type="match status" value="1"/>
</dbReference>
<gene>
    <name evidence="15" type="ORF">KSF_028940</name>
</gene>
<dbReference type="InterPro" id="IPR050428">
    <property type="entry name" value="TCS_sensor_his_kinase"/>
</dbReference>
<dbReference type="Gene3D" id="3.30.565.10">
    <property type="entry name" value="Histidine kinase-like ATPase, C-terminal domain"/>
    <property type="match status" value="1"/>
</dbReference>
<name>A0A8J3IEH5_9CHLR</name>
<dbReference type="SUPFAM" id="SSF158472">
    <property type="entry name" value="HAMP domain-like"/>
    <property type="match status" value="1"/>
</dbReference>
<evidence type="ECO:0000259" key="13">
    <source>
        <dbReference type="PROSITE" id="PS50109"/>
    </source>
</evidence>
<dbReference type="CDD" id="cd06225">
    <property type="entry name" value="HAMP"/>
    <property type="match status" value="1"/>
</dbReference>
<sequence length="510" mass="56603">MKFTLSQLHRPSLRMQLTIWYTLVFAVLISCSGFLLYVHLQNTLISTLDTALRIRSHQVADDISYEHGIIIFHNNTDELPGFDKDDHDDPMQPGNDADVNTDTLARVLDAQGHTVGVTPMFEDLIVPQESIDLPLHGTPWEGNVRGANGENVRIYSRVLMEDGRVIAIIQVGASLTQFKVALASLLTDFLILAPITLCLSAIGSYILASRTFRPIDRLIRTAKRIKEGDLHHRVPLPETHDEVHRLALTLNEMLEELDQAFMRQQRFVADASHELRTPVAAIRSLTDVALLKSLTNEKQIAEKYISTLSNINTEAQRLGSLISDLLLLARVDEGETALQQEAVHLDMLINAVLINAQPLAMERNITIKKQITTSVIVPGNEGRLIQMMMNLVDNAIKYTHPGGYVTLQLTEEAHEACLRVIDTGIGIPAEHLPHIFERFYRVDPAHSSQGGSSGLGLAIVKWIVYAHDGSISAESEPGSGSTFTVRLPMTESRPDSPLPSMEKPREKIPS</sequence>
<comment type="catalytic activity">
    <reaction evidence="1">
        <text>ATP + protein L-histidine = ADP + protein N-phospho-L-histidine.</text>
        <dbReference type="EC" id="2.7.13.3"/>
    </reaction>
</comment>
<keyword evidence="6 12" id="KW-0812">Transmembrane</keyword>
<dbReference type="SMART" id="SM00388">
    <property type="entry name" value="HisKA"/>
    <property type="match status" value="1"/>
</dbReference>
<keyword evidence="10 12" id="KW-0472">Membrane</keyword>
<evidence type="ECO:0000256" key="2">
    <source>
        <dbReference type="ARBA" id="ARBA00004370"/>
    </source>
</evidence>
<dbReference type="InterPro" id="IPR003661">
    <property type="entry name" value="HisK_dim/P_dom"/>
</dbReference>
<keyword evidence="4" id="KW-0597">Phosphoprotein</keyword>
<feature type="transmembrane region" description="Helical" evidence="12">
    <location>
        <begin position="20"/>
        <end position="38"/>
    </location>
</feature>
<dbReference type="CDD" id="cd00075">
    <property type="entry name" value="HATPase"/>
    <property type="match status" value="1"/>
</dbReference>
<feature type="transmembrane region" description="Helical" evidence="12">
    <location>
        <begin position="189"/>
        <end position="208"/>
    </location>
</feature>
<comment type="subcellular location">
    <subcellularLocation>
        <location evidence="2">Membrane</location>
    </subcellularLocation>
</comment>
<evidence type="ECO:0000256" key="6">
    <source>
        <dbReference type="ARBA" id="ARBA00022692"/>
    </source>
</evidence>
<dbReference type="AlphaFoldDB" id="A0A8J3IEH5"/>
<keyword evidence="8 12" id="KW-1133">Transmembrane helix</keyword>
<dbReference type="SMART" id="SM00304">
    <property type="entry name" value="HAMP"/>
    <property type="match status" value="1"/>
</dbReference>
<evidence type="ECO:0000256" key="11">
    <source>
        <dbReference type="SAM" id="MobiDB-lite"/>
    </source>
</evidence>
<evidence type="ECO:0000313" key="16">
    <source>
        <dbReference type="Proteomes" id="UP000597444"/>
    </source>
</evidence>
<dbReference type="GO" id="GO:0005886">
    <property type="term" value="C:plasma membrane"/>
    <property type="evidence" value="ECO:0007669"/>
    <property type="project" value="TreeGrafter"/>
</dbReference>
<reference evidence="15" key="1">
    <citation type="submission" date="2020-10" db="EMBL/GenBank/DDBJ databases">
        <title>Taxonomic study of unclassified bacteria belonging to the class Ktedonobacteria.</title>
        <authorList>
            <person name="Yabe S."/>
            <person name="Wang C.M."/>
            <person name="Zheng Y."/>
            <person name="Sakai Y."/>
            <person name="Cavaletti L."/>
            <person name="Monciardini P."/>
            <person name="Donadio S."/>
        </authorList>
    </citation>
    <scope>NUCLEOTIDE SEQUENCE</scope>
    <source>
        <strain evidence="15">ID150040</strain>
    </source>
</reference>
<evidence type="ECO:0000256" key="5">
    <source>
        <dbReference type="ARBA" id="ARBA00022679"/>
    </source>
</evidence>
<dbReference type="EC" id="2.7.13.3" evidence="3"/>
<dbReference type="InterPro" id="IPR005467">
    <property type="entry name" value="His_kinase_dom"/>
</dbReference>
<dbReference type="SUPFAM" id="SSF47384">
    <property type="entry name" value="Homodimeric domain of signal transducing histidine kinase"/>
    <property type="match status" value="1"/>
</dbReference>
<dbReference type="InterPro" id="IPR036097">
    <property type="entry name" value="HisK_dim/P_sf"/>
</dbReference>
<evidence type="ECO:0000256" key="9">
    <source>
        <dbReference type="ARBA" id="ARBA00023012"/>
    </source>
</evidence>
<dbReference type="InterPro" id="IPR003594">
    <property type="entry name" value="HATPase_dom"/>
</dbReference>
<dbReference type="PROSITE" id="PS50885">
    <property type="entry name" value="HAMP"/>
    <property type="match status" value="1"/>
</dbReference>
<dbReference type="EMBL" id="BNJK01000001">
    <property type="protein sequence ID" value="GHO92846.1"/>
    <property type="molecule type" value="Genomic_DNA"/>
</dbReference>
<comment type="caution">
    <text evidence="15">The sequence shown here is derived from an EMBL/GenBank/DDBJ whole genome shotgun (WGS) entry which is preliminary data.</text>
</comment>
<evidence type="ECO:0000256" key="3">
    <source>
        <dbReference type="ARBA" id="ARBA00012438"/>
    </source>
</evidence>
<dbReference type="SUPFAM" id="SSF55874">
    <property type="entry name" value="ATPase domain of HSP90 chaperone/DNA topoisomerase II/histidine kinase"/>
    <property type="match status" value="1"/>
</dbReference>
<keyword evidence="16" id="KW-1185">Reference proteome</keyword>
<dbReference type="Pfam" id="PF00672">
    <property type="entry name" value="HAMP"/>
    <property type="match status" value="1"/>
</dbReference>
<keyword evidence="5" id="KW-0808">Transferase</keyword>
<evidence type="ECO:0000256" key="4">
    <source>
        <dbReference type="ARBA" id="ARBA00022553"/>
    </source>
</evidence>
<dbReference type="PROSITE" id="PS51257">
    <property type="entry name" value="PROKAR_LIPOPROTEIN"/>
    <property type="match status" value="1"/>
</dbReference>
<evidence type="ECO:0000256" key="1">
    <source>
        <dbReference type="ARBA" id="ARBA00000085"/>
    </source>
</evidence>
<dbReference type="Gene3D" id="6.10.340.10">
    <property type="match status" value="1"/>
</dbReference>
<evidence type="ECO:0000313" key="15">
    <source>
        <dbReference type="EMBL" id="GHO92846.1"/>
    </source>
</evidence>
<keyword evidence="9" id="KW-0902">Two-component regulatory system</keyword>
<feature type="region of interest" description="Disordered" evidence="11">
    <location>
        <begin position="472"/>
        <end position="510"/>
    </location>
</feature>
<dbReference type="CDD" id="cd00082">
    <property type="entry name" value="HisKA"/>
    <property type="match status" value="1"/>
</dbReference>
<dbReference type="PROSITE" id="PS50109">
    <property type="entry name" value="HIS_KIN"/>
    <property type="match status" value="1"/>
</dbReference>
<dbReference type="PANTHER" id="PTHR45436">
    <property type="entry name" value="SENSOR HISTIDINE KINASE YKOH"/>
    <property type="match status" value="1"/>
</dbReference>
<evidence type="ECO:0000256" key="8">
    <source>
        <dbReference type="ARBA" id="ARBA00022989"/>
    </source>
</evidence>
<dbReference type="Pfam" id="PF00512">
    <property type="entry name" value="HisKA"/>
    <property type="match status" value="1"/>
</dbReference>
<dbReference type="InterPro" id="IPR004358">
    <property type="entry name" value="Sig_transdc_His_kin-like_C"/>
</dbReference>
<feature type="domain" description="Histidine kinase" evidence="13">
    <location>
        <begin position="270"/>
        <end position="491"/>
    </location>
</feature>
<evidence type="ECO:0000259" key="14">
    <source>
        <dbReference type="PROSITE" id="PS50885"/>
    </source>
</evidence>
<dbReference type="FunFam" id="3.30.565.10:FF:000006">
    <property type="entry name" value="Sensor histidine kinase WalK"/>
    <property type="match status" value="1"/>
</dbReference>
<dbReference type="Gene3D" id="1.10.287.130">
    <property type="match status" value="1"/>
</dbReference>
<dbReference type="PANTHER" id="PTHR45436:SF5">
    <property type="entry name" value="SENSOR HISTIDINE KINASE TRCS"/>
    <property type="match status" value="1"/>
</dbReference>
<accession>A0A8J3IEH5</accession>
<dbReference type="GO" id="GO:0000155">
    <property type="term" value="F:phosphorelay sensor kinase activity"/>
    <property type="evidence" value="ECO:0007669"/>
    <property type="project" value="InterPro"/>
</dbReference>
<dbReference type="Pfam" id="PF02518">
    <property type="entry name" value="HATPase_c"/>
    <property type="match status" value="1"/>
</dbReference>
<feature type="domain" description="HAMP" evidence="14">
    <location>
        <begin position="209"/>
        <end position="262"/>
    </location>
</feature>
<dbReference type="Proteomes" id="UP000597444">
    <property type="component" value="Unassembled WGS sequence"/>
</dbReference>
<evidence type="ECO:0000256" key="10">
    <source>
        <dbReference type="ARBA" id="ARBA00023136"/>
    </source>
</evidence>
<dbReference type="RefSeq" id="WP_220203659.1">
    <property type="nucleotide sequence ID" value="NZ_BNJK01000001.1"/>
</dbReference>
<proteinExistence type="predicted"/>
<evidence type="ECO:0000256" key="12">
    <source>
        <dbReference type="SAM" id="Phobius"/>
    </source>
</evidence>
<dbReference type="InterPro" id="IPR003660">
    <property type="entry name" value="HAMP_dom"/>
</dbReference>